<evidence type="ECO:0000256" key="4">
    <source>
        <dbReference type="ARBA" id="ARBA00022806"/>
    </source>
</evidence>
<sequence>MLPGMDNDNDSAKVGKRVTAIDAETDRMARLFLGKENEEQAKRRLKIVQSNPNSHLSSAKTFQEMGLPPALLKGVQSLGFEKPSAIQEMALPMCLRRPPENLLAQAQSGSGKTAAFCLAGLCNVDTRLAMPQMLVVTPTRELAVQCVQETLLPMAKFMEPPLEVFSALKGTHPPREGIRAHVVVGTPGSVVAALDKRRLLLTHCATFVLDEADAMLEDSGDSTQHRNKCIQIKNRYLPPGQHQTLLFSATFPREVKEFGLQLAQSPVNEISLPDEQDLVLDVITQLWIDLRHTRQSRLELIQELYDVLEMGQSIIFCRTKREADVINERLQAQGFTCSVLHGSLDGVDRDATMEQFRLGHNKVLLTTNVLSRGVDVPAVSLVVNYDMPTMGYSQDPDPDTYLHRIGRTGRFGRRGVAINLIQDDSTFRVMESIDRHFSPTGSMLRQASTDVEELEKIIVEESKKRVENRDLSSEPMSQT</sequence>
<reference evidence="10 11" key="1">
    <citation type="journal article" date="2010" name="Nature">
        <title>The Ectocarpus genome and the independent evolution of multicellularity in brown algae.</title>
        <authorList>
            <person name="Cock J.M."/>
            <person name="Sterck L."/>
            <person name="Rouze P."/>
            <person name="Scornet D."/>
            <person name="Allen A.E."/>
            <person name="Amoutzias G."/>
            <person name="Anthouard V."/>
            <person name="Artiguenave F."/>
            <person name="Aury J.M."/>
            <person name="Badger J.H."/>
            <person name="Beszteri B."/>
            <person name="Billiau K."/>
            <person name="Bonnet E."/>
            <person name="Bothwell J.H."/>
            <person name="Bowler C."/>
            <person name="Boyen C."/>
            <person name="Brownlee C."/>
            <person name="Carrano C.J."/>
            <person name="Charrier B."/>
            <person name="Cho G.Y."/>
            <person name="Coelho S.M."/>
            <person name="Collen J."/>
            <person name="Corre E."/>
            <person name="Da Silva C."/>
            <person name="Delage L."/>
            <person name="Delaroque N."/>
            <person name="Dittami S.M."/>
            <person name="Doulbeau S."/>
            <person name="Elias M."/>
            <person name="Farnham G."/>
            <person name="Gachon C.M."/>
            <person name="Gschloessl B."/>
            <person name="Heesch S."/>
            <person name="Jabbari K."/>
            <person name="Jubin C."/>
            <person name="Kawai H."/>
            <person name="Kimura K."/>
            <person name="Kloareg B."/>
            <person name="Kupper F.C."/>
            <person name="Lang D."/>
            <person name="Le Bail A."/>
            <person name="Leblanc C."/>
            <person name="Lerouge P."/>
            <person name="Lohr M."/>
            <person name="Lopez P.J."/>
            <person name="Martens C."/>
            <person name="Maumus F."/>
            <person name="Michel G."/>
            <person name="Miranda-Saavedra D."/>
            <person name="Morales J."/>
            <person name="Moreau H."/>
            <person name="Motomura T."/>
            <person name="Nagasato C."/>
            <person name="Napoli C.A."/>
            <person name="Nelson D.R."/>
            <person name="Nyvall-Collen P."/>
            <person name="Peters A.F."/>
            <person name="Pommier C."/>
            <person name="Potin P."/>
            <person name="Poulain J."/>
            <person name="Quesneville H."/>
            <person name="Read B."/>
            <person name="Rensing S.A."/>
            <person name="Ritter A."/>
            <person name="Rousvoal S."/>
            <person name="Samanta M."/>
            <person name="Samson G."/>
            <person name="Schroeder D.C."/>
            <person name="Segurens B."/>
            <person name="Strittmatter M."/>
            <person name="Tonon T."/>
            <person name="Tregear J.W."/>
            <person name="Valentin K."/>
            <person name="von Dassow P."/>
            <person name="Yamagishi T."/>
            <person name="Van de Peer Y."/>
            <person name="Wincker P."/>
        </authorList>
    </citation>
    <scope>NUCLEOTIDE SEQUENCE [LARGE SCALE GENOMIC DNA]</scope>
    <source>
        <strain evidence="11">Ec32 / CCAP1310/4</strain>
    </source>
</reference>
<evidence type="ECO:0000256" key="6">
    <source>
        <dbReference type="PROSITE-ProRule" id="PRU00552"/>
    </source>
</evidence>
<dbReference type="AlphaFoldDB" id="D7G332"/>
<evidence type="ECO:0000256" key="1">
    <source>
        <dbReference type="ARBA" id="ARBA00012552"/>
    </source>
</evidence>
<name>D7G332_ECTSI</name>
<dbReference type="PANTHER" id="PTHR47958">
    <property type="entry name" value="ATP-DEPENDENT RNA HELICASE DBP3"/>
    <property type="match status" value="1"/>
</dbReference>
<proteinExistence type="predicted"/>
<dbReference type="EMBL" id="FN649760">
    <property type="protein sequence ID" value="CBJ33475.1"/>
    <property type="molecule type" value="Genomic_DNA"/>
</dbReference>
<dbReference type="PROSITE" id="PS51194">
    <property type="entry name" value="HELICASE_CTER"/>
    <property type="match status" value="1"/>
</dbReference>
<dbReference type="Pfam" id="PF00271">
    <property type="entry name" value="Helicase_C"/>
    <property type="match status" value="1"/>
</dbReference>
<keyword evidence="3" id="KW-0378">Hydrolase</keyword>
<dbReference type="SUPFAM" id="SSF52540">
    <property type="entry name" value="P-loop containing nucleoside triphosphate hydrolases"/>
    <property type="match status" value="1"/>
</dbReference>
<organism evidence="10 11">
    <name type="scientific">Ectocarpus siliculosus</name>
    <name type="common">Brown alga</name>
    <name type="synonym">Conferva siliculosa</name>
    <dbReference type="NCBI Taxonomy" id="2880"/>
    <lineage>
        <taxon>Eukaryota</taxon>
        <taxon>Sar</taxon>
        <taxon>Stramenopiles</taxon>
        <taxon>Ochrophyta</taxon>
        <taxon>PX clade</taxon>
        <taxon>Phaeophyceae</taxon>
        <taxon>Ectocarpales</taxon>
        <taxon>Ectocarpaceae</taxon>
        <taxon>Ectocarpus</taxon>
    </lineage>
</organism>
<dbReference type="Proteomes" id="UP000002630">
    <property type="component" value="Unassembled WGS sequence"/>
</dbReference>
<keyword evidence="2" id="KW-0547">Nucleotide-binding</keyword>
<dbReference type="CDD" id="cd17963">
    <property type="entry name" value="DEADc_DDX19_DDX25"/>
    <property type="match status" value="1"/>
</dbReference>
<dbReference type="GO" id="GO:0016787">
    <property type="term" value="F:hydrolase activity"/>
    <property type="evidence" value="ECO:0007669"/>
    <property type="project" value="UniProtKB-KW"/>
</dbReference>
<keyword evidence="4 10" id="KW-0347">Helicase</keyword>
<protein>
    <recommendedName>
        <fullName evidence="1">RNA helicase</fullName>
        <ecNumber evidence="1">3.6.4.13</ecNumber>
    </recommendedName>
</protein>
<evidence type="ECO:0000256" key="2">
    <source>
        <dbReference type="ARBA" id="ARBA00022741"/>
    </source>
</evidence>
<dbReference type="EC" id="3.6.4.13" evidence="1"/>
<dbReference type="GO" id="GO:0003676">
    <property type="term" value="F:nucleic acid binding"/>
    <property type="evidence" value="ECO:0007669"/>
    <property type="project" value="InterPro"/>
</dbReference>
<dbReference type="InterPro" id="IPR011545">
    <property type="entry name" value="DEAD/DEAH_box_helicase_dom"/>
</dbReference>
<dbReference type="InterPro" id="IPR027417">
    <property type="entry name" value="P-loop_NTPase"/>
</dbReference>
<accession>D7G332</accession>
<dbReference type="GO" id="GO:0005524">
    <property type="term" value="F:ATP binding"/>
    <property type="evidence" value="ECO:0007669"/>
    <property type="project" value="UniProtKB-KW"/>
</dbReference>
<dbReference type="InterPro" id="IPR014014">
    <property type="entry name" value="RNA_helicase_DEAD_Q_motif"/>
</dbReference>
<feature type="domain" description="DEAD-box RNA helicase Q" evidence="9">
    <location>
        <begin position="60"/>
        <end position="88"/>
    </location>
</feature>
<feature type="domain" description="Helicase ATP-binding" evidence="7">
    <location>
        <begin position="93"/>
        <end position="269"/>
    </location>
</feature>
<evidence type="ECO:0000259" key="8">
    <source>
        <dbReference type="PROSITE" id="PS51194"/>
    </source>
</evidence>
<feature type="domain" description="Helicase C-terminal" evidence="8">
    <location>
        <begin position="300"/>
        <end position="452"/>
    </location>
</feature>
<dbReference type="Gene3D" id="3.40.50.300">
    <property type="entry name" value="P-loop containing nucleotide triphosphate hydrolases"/>
    <property type="match status" value="2"/>
</dbReference>
<evidence type="ECO:0000256" key="3">
    <source>
        <dbReference type="ARBA" id="ARBA00022801"/>
    </source>
</evidence>
<evidence type="ECO:0000259" key="9">
    <source>
        <dbReference type="PROSITE" id="PS51195"/>
    </source>
</evidence>
<dbReference type="PROSITE" id="PS51192">
    <property type="entry name" value="HELICASE_ATP_BIND_1"/>
    <property type="match status" value="1"/>
</dbReference>
<keyword evidence="11" id="KW-1185">Reference proteome</keyword>
<dbReference type="SMART" id="SM00490">
    <property type="entry name" value="HELICc"/>
    <property type="match status" value="1"/>
</dbReference>
<dbReference type="InterPro" id="IPR014001">
    <property type="entry name" value="Helicase_ATP-bd"/>
</dbReference>
<evidence type="ECO:0000313" key="11">
    <source>
        <dbReference type="Proteomes" id="UP000002630"/>
    </source>
</evidence>
<dbReference type="InParanoid" id="D7G332"/>
<dbReference type="SMART" id="SM00487">
    <property type="entry name" value="DEXDc"/>
    <property type="match status" value="1"/>
</dbReference>
<dbReference type="PROSITE" id="PS51195">
    <property type="entry name" value="Q_MOTIF"/>
    <property type="match status" value="1"/>
</dbReference>
<dbReference type="GO" id="GO:0003724">
    <property type="term" value="F:RNA helicase activity"/>
    <property type="evidence" value="ECO:0007669"/>
    <property type="project" value="UniProtKB-EC"/>
</dbReference>
<gene>
    <name evidence="10" type="ORF">Esi_0491_0010</name>
</gene>
<dbReference type="OrthoDB" id="10265785at2759"/>
<evidence type="ECO:0000256" key="5">
    <source>
        <dbReference type="ARBA" id="ARBA00022840"/>
    </source>
</evidence>
<dbReference type="InterPro" id="IPR001650">
    <property type="entry name" value="Helicase_C-like"/>
</dbReference>
<dbReference type="CDD" id="cd18787">
    <property type="entry name" value="SF2_C_DEAD"/>
    <property type="match status" value="1"/>
</dbReference>
<dbReference type="Pfam" id="PF00270">
    <property type="entry name" value="DEAD"/>
    <property type="match status" value="1"/>
</dbReference>
<dbReference type="eggNOG" id="KOG0332">
    <property type="taxonomic scope" value="Eukaryota"/>
</dbReference>
<dbReference type="STRING" id="2880.D7G332"/>
<keyword evidence="5" id="KW-0067">ATP-binding</keyword>
<feature type="short sequence motif" description="Q motif" evidence="6">
    <location>
        <begin position="60"/>
        <end position="88"/>
    </location>
</feature>
<evidence type="ECO:0000259" key="7">
    <source>
        <dbReference type="PROSITE" id="PS51192"/>
    </source>
</evidence>
<evidence type="ECO:0000313" key="10">
    <source>
        <dbReference type="EMBL" id="CBJ33475.1"/>
    </source>
</evidence>